<name>A0A8K1C2L4_PYTOL</name>
<protein>
    <submittedName>
        <fullName evidence="2">Uncharacterized protein</fullName>
    </submittedName>
</protein>
<feature type="compositionally biased region" description="Basic residues" evidence="1">
    <location>
        <begin position="849"/>
        <end position="863"/>
    </location>
</feature>
<evidence type="ECO:0000313" key="3">
    <source>
        <dbReference type="Proteomes" id="UP000794436"/>
    </source>
</evidence>
<feature type="region of interest" description="Disordered" evidence="1">
    <location>
        <begin position="775"/>
        <end position="823"/>
    </location>
</feature>
<dbReference type="EMBL" id="SPLM01000148">
    <property type="protein sequence ID" value="TMW55329.1"/>
    <property type="molecule type" value="Genomic_DNA"/>
</dbReference>
<dbReference type="OrthoDB" id="121313at2759"/>
<proteinExistence type="predicted"/>
<dbReference type="Proteomes" id="UP000794436">
    <property type="component" value="Unassembled WGS sequence"/>
</dbReference>
<feature type="region of interest" description="Disordered" evidence="1">
    <location>
        <begin position="847"/>
        <end position="874"/>
    </location>
</feature>
<evidence type="ECO:0000313" key="2">
    <source>
        <dbReference type="EMBL" id="TMW55329.1"/>
    </source>
</evidence>
<reference evidence="2" key="1">
    <citation type="submission" date="2019-03" db="EMBL/GenBank/DDBJ databases">
        <title>Long read genome sequence of the mycoparasitic Pythium oligandrum ATCC 38472 isolated from sugarbeet rhizosphere.</title>
        <authorList>
            <person name="Gaulin E."/>
        </authorList>
    </citation>
    <scope>NUCLEOTIDE SEQUENCE</scope>
    <source>
        <strain evidence="2">ATCC 38472_TT</strain>
    </source>
</reference>
<organism evidence="2 3">
    <name type="scientific">Pythium oligandrum</name>
    <name type="common">Mycoparasitic fungus</name>
    <dbReference type="NCBI Taxonomy" id="41045"/>
    <lineage>
        <taxon>Eukaryota</taxon>
        <taxon>Sar</taxon>
        <taxon>Stramenopiles</taxon>
        <taxon>Oomycota</taxon>
        <taxon>Peronosporomycetes</taxon>
        <taxon>Pythiales</taxon>
        <taxon>Pythiaceae</taxon>
        <taxon>Pythium</taxon>
    </lineage>
</organism>
<dbReference type="AlphaFoldDB" id="A0A8K1C2L4"/>
<feature type="region of interest" description="Disordered" evidence="1">
    <location>
        <begin position="549"/>
        <end position="595"/>
    </location>
</feature>
<feature type="compositionally biased region" description="Basic and acidic residues" evidence="1">
    <location>
        <begin position="797"/>
        <end position="808"/>
    </location>
</feature>
<keyword evidence="3" id="KW-1185">Reference proteome</keyword>
<feature type="region of interest" description="Disordered" evidence="1">
    <location>
        <begin position="634"/>
        <end position="694"/>
    </location>
</feature>
<feature type="compositionally biased region" description="Polar residues" evidence="1">
    <location>
        <begin position="573"/>
        <end position="595"/>
    </location>
</feature>
<feature type="compositionally biased region" description="Low complexity" evidence="1">
    <location>
        <begin position="675"/>
        <end position="686"/>
    </location>
</feature>
<feature type="region of interest" description="Disordered" evidence="1">
    <location>
        <begin position="1011"/>
        <end position="1039"/>
    </location>
</feature>
<evidence type="ECO:0000256" key="1">
    <source>
        <dbReference type="SAM" id="MobiDB-lite"/>
    </source>
</evidence>
<accession>A0A8K1C2L4</accession>
<sequence>MEAIPEAEIVARRTQVTTVRSTSDAPSADAGAWPRKRSNRVLWLKLNFTVKTARLQTLKRQKYQHLQEEALLKARGLLKNWEDGVVVLTEDLYRRAAGERDAQELLNYTPEALALRFSLRNDPMVLEAVKQLWMIEMPRDEMGCIDQRGYASVFRRIAKSLDAKAFRKKRLDRLLDEDWKRDSKGESEMSFANFFDSIFELADLWCETIDADDYVSFLERLRDRISQMRSGKRVLRPMKRIGAFDADSDEDEEEEEEDDSSDDEAQAKKKEKPVVSAAPAPRFLTAKAIGTTQRPSTIMKRVGQAATAAVVSSRRVRPTVVQQLPAPVDPEPVQMDMRNQQRRGSVITTIQFGDGLLSRPMSASEAIHSLTPHLLAFSEAKGSSAGLVSSSSQAHLMTDRQRFSESSPTRQSLAMAAAAALASSRERNHSTEYHSIELRSDSIASANNSAEDAQSGPASGDRKRIYTVSTAKRAMLSAIGALASLTSKRNATDQLATGLRQWPEPQLQEEEDEELGLLAENTRESNAILSTGNQAVEVVVPRPEAIETSVPGTRGLRGYQARSPSPKMRSLAPLTTSNHSAPTRSAFNTTPQHTTATSNVRQVLLIGKKEGVGGLNLADSVVMTSYVVERPTVQQHRPRTVLSPASAGRTPGGITRTPSSSSMVRGAAVLKPMEPSTLASPSTSPPQGRDDEENERDLNRLRMMYSGMNSSPPLTASVKIVKGKSTHDTALDRLTSAHGDGAHHESSELKVVSTALHIPDQEGQVLPHRATTDHTLAGDEHANGRKGLIVRSLESPQSRRTDRVRNHGIDPMGAPWGDWDDENNAPLPESHFLRHESAFEALSKLRNQQNKHKKQAKSSRRGRGGLETRLSGRWGSDEEDDYYDAFYYDNPDEEKRLGTSPILTVAALGGTSVDTGRRKLKAVKKAPKKSEGYEDDATRWKSSGLQGVMSAPALSTVTDLGLNYLPPSPSERNRTRITVTVPLTPMIQLRHPNDRASTAPVDFELRGDAALESDGLPPTTSPSRLVHGTSPRQGCTCSYGTNGSPQYKFDKSRHLRDDQDEGGGHSPMAYSFTCPVHGLHEQRANDGSDATMIVNETREIVLKPRRKEEDVVAKATIKLPRRSEMMKRRYRYAFGRK</sequence>
<feature type="region of interest" description="Disordered" evidence="1">
    <location>
        <begin position="243"/>
        <end position="276"/>
    </location>
</feature>
<feature type="compositionally biased region" description="Polar residues" evidence="1">
    <location>
        <begin position="1030"/>
        <end position="1039"/>
    </location>
</feature>
<feature type="compositionally biased region" description="Acidic residues" evidence="1">
    <location>
        <begin position="246"/>
        <end position="264"/>
    </location>
</feature>
<gene>
    <name evidence="2" type="ORF">Poli38472_013220</name>
</gene>
<comment type="caution">
    <text evidence="2">The sequence shown here is derived from an EMBL/GenBank/DDBJ whole genome shotgun (WGS) entry which is preliminary data.</text>
</comment>